<dbReference type="InterPro" id="IPR013783">
    <property type="entry name" value="Ig-like_fold"/>
</dbReference>
<dbReference type="RefSeq" id="WP_009166965.1">
    <property type="nucleotide sequence ID" value="NZ_AYZI01000002.1"/>
</dbReference>
<keyword evidence="1" id="KW-0472">Membrane</keyword>
<feature type="signal peptide" evidence="2">
    <location>
        <begin position="1"/>
        <end position="29"/>
    </location>
</feature>
<name>A0A0R2CLN3_9LACO</name>
<dbReference type="InterPro" id="IPR010317">
    <property type="entry name" value="WxLIP_PGBD"/>
</dbReference>
<reference evidence="5 6" key="1">
    <citation type="journal article" date="2015" name="Genome Announc.">
        <title>Expanding the biotechnology potential of lactobacilli through comparative genomics of 213 strains and associated genera.</title>
        <authorList>
            <person name="Sun Z."/>
            <person name="Harris H.M."/>
            <person name="McCann A."/>
            <person name="Guo C."/>
            <person name="Argimon S."/>
            <person name="Zhang W."/>
            <person name="Yang X."/>
            <person name="Jeffery I.B."/>
            <person name="Cooney J.C."/>
            <person name="Kagawa T.F."/>
            <person name="Liu W."/>
            <person name="Song Y."/>
            <person name="Salvetti E."/>
            <person name="Wrobel A."/>
            <person name="Rasinkangas P."/>
            <person name="Parkhill J."/>
            <person name="Rea M.C."/>
            <person name="O'Sullivan O."/>
            <person name="Ritari J."/>
            <person name="Douillard F.P."/>
            <person name="Paul Ross R."/>
            <person name="Yang R."/>
            <person name="Briner A.E."/>
            <person name="Felis G.E."/>
            <person name="de Vos W.M."/>
            <person name="Barrangou R."/>
            <person name="Klaenhammer T.R."/>
            <person name="Caufield P.W."/>
            <person name="Cui Y."/>
            <person name="Zhang H."/>
            <person name="O'Toole P.W."/>
        </authorList>
    </citation>
    <scope>NUCLEOTIDE SEQUENCE [LARGE SCALE GENOMIC DNA]</scope>
    <source>
        <strain evidence="5 6">DSM 22689</strain>
    </source>
</reference>
<accession>A0A0R2CLN3</accession>
<dbReference type="Pfam" id="PF06030">
    <property type="entry name" value="WxLIP_PGBD"/>
    <property type="match status" value="1"/>
</dbReference>
<evidence type="ECO:0000313" key="5">
    <source>
        <dbReference type="EMBL" id="KRM92261.1"/>
    </source>
</evidence>
<keyword evidence="1" id="KW-1133">Transmembrane helix</keyword>
<feature type="domain" description="WxL Interacting Protein peptidoglycan binding" evidence="3">
    <location>
        <begin position="38"/>
        <end position="154"/>
    </location>
</feature>
<dbReference type="Pfam" id="PF11797">
    <property type="entry name" value="WxLIP_HBD"/>
    <property type="match status" value="1"/>
</dbReference>
<dbReference type="Proteomes" id="UP000051586">
    <property type="component" value="Unassembled WGS sequence"/>
</dbReference>
<evidence type="ECO:0000256" key="1">
    <source>
        <dbReference type="SAM" id="Phobius"/>
    </source>
</evidence>
<dbReference type="AlphaFoldDB" id="A0A0R2CLN3"/>
<organism evidence="5 6">
    <name type="scientific">Fructilactobacillus florum DSM 22689 = JCM 16035</name>
    <dbReference type="NCBI Taxonomy" id="1423745"/>
    <lineage>
        <taxon>Bacteria</taxon>
        <taxon>Bacillati</taxon>
        <taxon>Bacillota</taxon>
        <taxon>Bacilli</taxon>
        <taxon>Lactobacillales</taxon>
        <taxon>Lactobacillaceae</taxon>
        <taxon>Fructilactobacillus</taxon>
    </lineage>
</organism>
<feature type="domain" description="WxL Interacting Protein host binding" evidence="4">
    <location>
        <begin position="165"/>
        <end position="302"/>
    </location>
</feature>
<evidence type="ECO:0000259" key="4">
    <source>
        <dbReference type="Pfam" id="PF11797"/>
    </source>
</evidence>
<dbReference type="STRING" id="1423745.GCA_001311215_01072"/>
<comment type="caution">
    <text evidence="5">The sequence shown here is derived from an EMBL/GenBank/DDBJ whole genome shotgun (WGS) entry which is preliminary data.</text>
</comment>
<gene>
    <name evidence="5" type="ORF">FC87_GL000388</name>
</gene>
<sequence length="343" mass="38302">MDLKYSKLKIAIGALFFSMLIFLSLPAAKATPGPGIAVKPNYSNTQIEQTGSIFVRTKPGESQQISIQLVNLTNQTQKLTVSPTVAYTSKDGAITYQPGKVPTDKTLKYKFNDLVKEQKKNVSLAPKQSQSVNFTVTAPEKQYKGIIMGSLYVKTGNIAQAENNNGVNINNKIALVMPVLLRSQDVGVKPKLTVPSIKPGQQGTQTVIKTKYANEKPTTIQQMKLKNKIYRKSNPKKILSKASRSNLSMAPNSNFPFQNDFGKNTLLPGTYHLSARASDNNGNHWKIEKDFNVSVGDAIQYNTKQNWWWIILLAILLLLILILIYMIYRQHKKQKQTLSNNQS</sequence>
<keyword evidence="1" id="KW-0812">Transmembrane</keyword>
<feature type="transmembrane region" description="Helical" evidence="1">
    <location>
        <begin position="307"/>
        <end position="328"/>
    </location>
</feature>
<keyword evidence="2" id="KW-0732">Signal</keyword>
<evidence type="ECO:0000259" key="3">
    <source>
        <dbReference type="Pfam" id="PF06030"/>
    </source>
</evidence>
<feature type="chain" id="PRO_5038718860" evidence="2">
    <location>
        <begin position="30"/>
        <end position="343"/>
    </location>
</feature>
<dbReference type="PATRIC" id="fig|1423745.4.peg.417"/>
<evidence type="ECO:0000256" key="2">
    <source>
        <dbReference type="SAM" id="SignalP"/>
    </source>
</evidence>
<dbReference type="Gene3D" id="2.60.40.10">
    <property type="entry name" value="Immunoglobulins"/>
    <property type="match status" value="1"/>
</dbReference>
<evidence type="ECO:0000313" key="6">
    <source>
        <dbReference type="Proteomes" id="UP000051586"/>
    </source>
</evidence>
<dbReference type="EMBL" id="AYZI01000002">
    <property type="protein sequence ID" value="KRM92261.1"/>
    <property type="molecule type" value="Genomic_DNA"/>
</dbReference>
<dbReference type="InterPro" id="IPR021759">
    <property type="entry name" value="WxLIP_HBD"/>
</dbReference>
<protein>
    <submittedName>
        <fullName evidence="5">Cell surface protein</fullName>
    </submittedName>
</protein>
<proteinExistence type="predicted"/>